<dbReference type="InterPro" id="IPR003812">
    <property type="entry name" value="Fido"/>
</dbReference>
<evidence type="ECO:0000256" key="1">
    <source>
        <dbReference type="ARBA" id="ARBA00022679"/>
    </source>
</evidence>
<evidence type="ECO:0000256" key="6">
    <source>
        <dbReference type="ARBA" id="ARBA00047939"/>
    </source>
</evidence>
<proteinExistence type="predicted"/>
<dbReference type="Pfam" id="PF02661">
    <property type="entry name" value="Fic"/>
    <property type="match status" value="1"/>
</dbReference>
<keyword evidence="1" id="KW-0808">Transferase</keyword>
<dbReference type="PANTHER" id="PTHR39560">
    <property type="entry name" value="PROTEIN ADENYLYLTRANSFERASE FIC-RELATED"/>
    <property type="match status" value="1"/>
</dbReference>
<keyword evidence="4" id="KW-0067">ATP-binding</keyword>
<reference evidence="9" key="1">
    <citation type="submission" date="2023-03" db="EMBL/GenBank/DDBJ databases">
        <authorList>
            <person name="Shen W."/>
            <person name="Cai J."/>
        </authorList>
    </citation>
    <scope>NUCLEOTIDE SEQUENCE</scope>
    <source>
        <strain evidence="9">P96-3</strain>
    </source>
</reference>
<gene>
    <name evidence="9" type="ORF">P7H70_02970</name>
</gene>
<dbReference type="InterPro" id="IPR036597">
    <property type="entry name" value="Fido-like_dom_sf"/>
</dbReference>
<evidence type="ECO:0000256" key="7">
    <source>
        <dbReference type="ARBA" id="ARBA00048696"/>
    </source>
</evidence>
<dbReference type="PROSITE" id="PS51459">
    <property type="entry name" value="FIDO"/>
    <property type="match status" value="1"/>
</dbReference>
<dbReference type="EC" id="2.7.7.108" evidence="5"/>
<evidence type="ECO:0000313" key="9">
    <source>
        <dbReference type="EMBL" id="MDT2833003.1"/>
    </source>
</evidence>
<dbReference type="AlphaFoldDB" id="A0AAW8U7M3"/>
<dbReference type="Gene3D" id="1.10.3290.10">
    <property type="entry name" value="Fido-like domain"/>
    <property type="match status" value="1"/>
</dbReference>
<name>A0AAW8U7M3_9ENTE</name>
<dbReference type="GO" id="GO:0005524">
    <property type="term" value="F:ATP binding"/>
    <property type="evidence" value="ECO:0007669"/>
    <property type="project" value="UniProtKB-KW"/>
</dbReference>
<evidence type="ECO:0000256" key="4">
    <source>
        <dbReference type="ARBA" id="ARBA00022840"/>
    </source>
</evidence>
<organism evidence="9 10">
    <name type="scientific">Vagococcus carniphilus</name>
    <dbReference type="NCBI Taxonomy" id="218144"/>
    <lineage>
        <taxon>Bacteria</taxon>
        <taxon>Bacillati</taxon>
        <taxon>Bacillota</taxon>
        <taxon>Bacilli</taxon>
        <taxon>Lactobacillales</taxon>
        <taxon>Enterococcaceae</taxon>
        <taxon>Vagococcus</taxon>
    </lineage>
</organism>
<dbReference type="GO" id="GO:0051302">
    <property type="term" value="P:regulation of cell division"/>
    <property type="evidence" value="ECO:0007669"/>
    <property type="project" value="TreeGrafter"/>
</dbReference>
<evidence type="ECO:0000256" key="5">
    <source>
        <dbReference type="ARBA" id="ARBA00034531"/>
    </source>
</evidence>
<keyword evidence="2" id="KW-0548">Nucleotidyltransferase</keyword>
<evidence type="ECO:0000256" key="2">
    <source>
        <dbReference type="ARBA" id="ARBA00022695"/>
    </source>
</evidence>
<comment type="catalytic activity">
    <reaction evidence="6">
        <text>L-threonyl-[protein] + ATP = 3-O-(5'-adenylyl)-L-threonyl-[protein] + diphosphate</text>
        <dbReference type="Rhea" id="RHEA:54292"/>
        <dbReference type="Rhea" id="RHEA-COMP:11060"/>
        <dbReference type="Rhea" id="RHEA-COMP:13847"/>
        <dbReference type="ChEBI" id="CHEBI:30013"/>
        <dbReference type="ChEBI" id="CHEBI:30616"/>
        <dbReference type="ChEBI" id="CHEBI:33019"/>
        <dbReference type="ChEBI" id="CHEBI:138113"/>
        <dbReference type="EC" id="2.7.7.108"/>
    </reaction>
</comment>
<evidence type="ECO:0000259" key="8">
    <source>
        <dbReference type="PROSITE" id="PS51459"/>
    </source>
</evidence>
<dbReference type="SUPFAM" id="SSF140931">
    <property type="entry name" value="Fic-like"/>
    <property type="match status" value="1"/>
</dbReference>
<dbReference type="PANTHER" id="PTHR39560:SF1">
    <property type="entry name" value="PROTEIN ADENYLYLTRANSFERASE FIC-RELATED"/>
    <property type="match status" value="1"/>
</dbReference>
<evidence type="ECO:0000256" key="3">
    <source>
        <dbReference type="ARBA" id="ARBA00022741"/>
    </source>
</evidence>
<dbReference type="GO" id="GO:0070733">
    <property type="term" value="F:AMPylase activity"/>
    <property type="evidence" value="ECO:0007669"/>
    <property type="project" value="UniProtKB-EC"/>
</dbReference>
<evidence type="ECO:0000313" key="10">
    <source>
        <dbReference type="Proteomes" id="UP001268577"/>
    </source>
</evidence>
<dbReference type="RefSeq" id="WP_311875684.1">
    <property type="nucleotide sequence ID" value="NZ_JARQBZ010000004.1"/>
</dbReference>
<accession>A0AAW8U7M3</accession>
<comment type="catalytic activity">
    <reaction evidence="7">
        <text>L-tyrosyl-[protein] + ATP = O-(5'-adenylyl)-L-tyrosyl-[protein] + diphosphate</text>
        <dbReference type="Rhea" id="RHEA:54288"/>
        <dbReference type="Rhea" id="RHEA-COMP:10136"/>
        <dbReference type="Rhea" id="RHEA-COMP:13846"/>
        <dbReference type="ChEBI" id="CHEBI:30616"/>
        <dbReference type="ChEBI" id="CHEBI:33019"/>
        <dbReference type="ChEBI" id="CHEBI:46858"/>
        <dbReference type="ChEBI" id="CHEBI:83624"/>
        <dbReference type="EC" id="2.7.7.108"/>
    </reaction>
</comment>
<dbReference type="Proteomes" id="UP001268577">
    <property type="component" value="Unassembled WGS sequence"/>
</dbReference>
<sequence length="205" mass="24308">MTRRTYSGYQYEDLNNLYTYPESNILKNKHDIRDMKTLLEIEHKSVASRILKLTVFPIKVYSMNNVKEIHRYLFQDIYEWSGNLRKVNISKEGKDFMSLQSFDQGSEYMNYLIDNYHETANTKDKVVSQLAAILDNLNHMHPFREGNGRTQREVIRVLALQKGYYGEIDILLDDEIFHLYMDGTVYEDVAKLEELFARILEEIDE</sequence>
<feature type="domain" description="Fido" evidence="8">
    <location>
        <begin position="61"/>
        <end position="202"/>
    </location>
</feature>
<keyword evidence="3" id="KW-0547">Nucleotide-binding</keyword>
<protein>
    <recommendedName>
        <fullName evidence="5">protein adenylyltransferase</fullName>
        <ecNumber evidence="5">2.7.7.108</ecNumber>
    </recommendedName>
</protein>
<dbReference type="EMBL" id="JARQBZ010000004">
    <property type="protein sequence ID" value="MDT2833003.1"/>
    <property type="molecule type" value="Genomic_DNA"/>
</dbReference>
<comment type="caution">
    <text evidence="9">The sequence shown here is derived from an EMBL/GenBank/DDBJ whole genome shotgun (WGS) entry which is preliminary data.</text>
</comment>